<evidence type="ECO:0000256" key="2">
    <source>
        <dbReference type="ARBA" id="ARBA00023136"/>
    </source>
</evidence>
<evidence type="ECO:0000256" key="5">
    <source>
        <dbReference type="SAM" id="Phobius"/>
    </source>
</evidence>
<keyword evidence="1" id="KW-0962">Peroxisome biogenesis</keyword>
<dbReference type="Pfam" id="PF05648">
    <property type="entry name" value="PEX11"/>
    <property type="match status" value="1"/>
</dbReference>
<protein>
    <submittedName>
        <fullName evidence="6">Peroxin PEX11-1</fullName>
    </submittedName>
</protein>
<reference evidence="6" key="1">
    <citation type="submission" date="2021-12" db="EMBL/GenBank/DDBJ databases">
        <title>Convergent genome expansion in fungi linked to evolution of root-endophyte symbiosis.</title>
        <authorList>
            <consortium name="DOE Joint Genome Institute"/>
            <person name="Ke Y.-H."/>
            <person name="Bonito G."/>
            <person name="Liao H.-L."/>
            <person name="Looney B."/>
            <person name="Rojas-Flechas A."/>
            <person name="Nash J."/>
            <person name="Hameed K."/>
            <person name="Schadt C."/>
            <person name="Martin F."/>
            <person name="Crous P.W."/>
            <person name="Miettinen O."/>
            <person name="Magnuson J.K."/>
            <person name="Labbe J."/>
            <person name="Jacobson D."/>
            <person name="Doktycz M.J."/>
            <person name="Veneault-Fourrey C."/>
            <person name="Kuo A."/>
            <person name="Mondo S."/>
            <person name="Calhoun S."/>
            <person name="Riley R."/>
            <person name="Ohm R."/>
            <person name="LaButti K."/>
            <person name="Andreopoulos B."/>
            <person name="Pangilinan J."/>
            <person name="Nolan M."/>
            <person name="Tritt A."/>
            <person name="Clum A."/>
            <person name="Lipzen A."/>
            <person name="Daum C."/>
            <person name="Barry K."/>
            <person name="Grigoriev I.V."/>
            <person name="Vilgalys R."/>
        </authorList>
    </citation>
    <scope>NUCLEOTIDE SEQUENCE</scope>
    <source>
        <strain evidence="6">PMI_201</strain>
    </source>
</reference>
<dbReference type="Proteomes" id="UP001201262">
    <property type="component" value="Unassembled WGS sequence"/>
</dbReference>
<gene>
    <name evidence="6" type="ORF">BGW36DRAFT_368869</name>
</gene>
<keyword evidence="5" id="KW-1133">Transmembrane helix</keyword>
<dbReference type="RefSeq" id="XP_046076150.1">
    <property type="nucleotide sequence ID" value="XM_046215042.1"/>
</dbReference>
<proteinExistence type="predicted"/>
<evidence type="ECO:0000256" key="1">
    <source>
        <dbReference type="ARBA" id="ARBA00022593"/>
    </source>
</evidence>
<feature type="transmembrane region" description="Helical" evidence="5">
    <location>
        <begin position="113"/>
        <end position="137"/>
    </location>
</feature>
<feature type="transmembrane region" description="Helical" evidence="5">
    <location>
        <begin position="149"/>
        <end position="168"/>
    </location>
</feature>
<evidence type="ECO:0000313" key="6">
    <source>
        <dbReference type="EMBL" id="KAH8703132.1"/>
    </source>
</evidence>
<keyword evidence="2 5" id="KW-0472">Membrane</keyword>
<keyword evidence="7" id="KW-1185">Reference proteome</keyword>
<comment type="subcellular location">
    <subcellularLocation>
        <location evidence="4">Peroxisome membrane</location>
    </subcellularLocation>
</comment>
<dbReference type="GeneID" id="70245329"/>
<evidence type="ECO:0000313" key="7">
    <source>
        <dbReference type="Proteomes" id="UP001201262"/>
    </source>
</evidence>
<evidence type="ECO:0000256" key="3">
    <source>
        <dbReference type="ARBA" id="ARBA00023140"/>
    </source>
</evidence>
<name>A0AAD4KY87_9EURO</name>
<dbReference type="GO" id="GO:0016559">
    <property type="term" value="P:peroxisome fission"/>
    <property type="evidence" value="ECO:0007669"/>
    <property type="project" value="InterPro"/>
</dbReference>
<dbReference type="PANTHER" id="PTHR12652:SF23">
    <property type="entry name" value="MICROBODY (PEROXISOME) PROLIFERATION PROTEIN PEROXIN 11B (EUROFUNG)"/>
    <property type="match status" value="1"/>
</dbReference>
<dbReference type="PANTHER" id="PTHR12652">
    <property type="entry name" value="PEROXISOMAL BIOGENESIS FACTOR 11"/>
    <property type="match status" value="1"/>
</dbReference>
<dbReference type="AlphaFoldDB" id="A0AAD4KY87"/>
<evidence type="ECO:0000256" key="4">
    <source>
        <dbReference type="ARBA" id="ARBA00046271"/>
    </source>
</evidence>
<accession>A0AAD4KY87</accession>
<sequence length="248" mass="27553">MAVQQDSAQQQPAKPAWKQLSNFTNGHPLGIEKTLRLIQAICQVLASSIFISYIPNAVYAVGCATAKNQIALARRYLRFFKFIESFNAGYTAWQVPAATGTDSVKKLLEVSKWTVLGVYFLMEDFTILDAMGVWVAPWAQDLFTESNKWWFYAISLSLIGSTFSLFFPPSQSNSEADKTTKTENEKKPVVKQTPDLTPLVKKIIVDGCDILLPGSFLGWIQATPTQVGVAMIVSTLVTSKDIWVKVNM</sequence>
<dbReference type="GO" id="GO:0005778">
    <property type="term" value="C:peroxisomal membrane"/>
    <property type="evidence" value="ECO:0007669"/>
    <property type="project" value="UniProtKB-SubCell"/>
</dbReference>
<organism evidence="6 7">
    <name type="scientific">Talaromyces proteolyticus</name>
    <dbReference type="NCBI Taxonomy" id="1131652"/>
    <lineage>
        <taxon>Eukaryota</taxon>
        <taxon>Fungi</taxon>
        <taxon>Dikarya</taxon>
        <taxon>Ascomycota</taxon>
        <taxon>Pezizomycotina</taxon>
        <taxon>Eurotiomycetes</taxon>
        <taxon>Eurotiomycetidae</taxon>
        <taxon>Eurotiales</taxon>
        <taxon>Trichocomaceae</taxon>
        <taxon>Talaromyces</taxon>
        <taxon>Talaromyces sect. Bacilispori</taxon>
    </lineage>
</organism>
<keyword evidence="3" id="KW-0576">Peroxisome</keyword>
<keyword evidence="5" id="KW-0812">Transmembrane</keyword>
<comment type="caution">
    <text evidence="6">The sequence shown here is derived from an EMBL/GenBank/DDBJ whole genome shotgun (WGS) entry which is preliminary data.</text>
</comment>
<dbReference type="InterPro" id="IPR008733">
    <property type="entry name" value="PEX11"/>
</dbReference>
<dbReference type="EMBL" id="JAJTJA010000002">
    <property type="protein sequence ID" value="KAH8703132.1"/>
    <property type="molecule type" value="Genomic_DNA"/>
</dbReference>